<feature type="transmembrane region" description="Helical" evidence="1">
    <location>
        <begin position="106"/>
        <end position="134"/>
    </location>
</feature>
<keyword evidence="1" id="KW-1133">Transmembrane helix</keyword>
<feature type="transmembrane region" description="Helical" evidence="1">
    <location>
        <begin position="146"/>
        <end position="170"/>
    </location>
</feature>
<name>A0A9P1NK98_9VIBR</name>
<evidence type="ECO:0000313" key="2">
    <source>
        <dbReference type="EMBL" id="CBJ93163.1"/>
    </source>
</evidence>
<feature type="transmembrane region" description="Helical" evidence="1">
    <location>
        <begin position="182"/>
        <end position="204"/>
    </location>
</feature>
<protein>
    <submittedName>
        <fullName evidence="2">Uncharacterized protein</fullName>
    </submittedName>
</protein>
<keyword evidence="1" id="KW-0472">Membrane</keyword>
<feature type="transmembrane region" description="Helical" evidence="1">
    <location>
        <begin position="216"/>
        <end position="234"/>
    </location>
</feature>
<evidence type="ECO:0000256" key="1">
    <source>
        <dbReference type="SAM" id="Phobius"/>
    </source>
</evidence>
<proteinExistence type="predicted"/>
<geneLocation type="plasmid" evidence="2">
    <name>VIBNI_pA</name>
</geneLocation>
<gene>
    <name evidence="2" type="ORF">VIBNI_0135</name>
</gene>
<dbReference type="RefSeq" id="WP_013610297.1">
    <property type="nucleotide sequence ID" value="NC_015156.1"/>
</dbReference>
<accession>A0A9P1NK98</accession>
<feature type="transmembrane region" description="Helical" evidence="1">
    <location>
        <begin position="9"/>
        <end position="28"/>
    </location>
</feature>
<sequence>MEQVLKIEAAIEGLMRFFWLYFRTYLALLFSPHDASKLIEPEARTDLYISPLSFFAASAFVFSIVQTFVLVDAGKLYAYLFTNEIFTLAVKPFLLHTTSHLSEKHFSIWGFVTTILPVTLISMVFASVCARFLEGAPCKRQKVKDFLLYLAGFQCVSFCLSVFLFLIVFVSIDTPFSEVPSVLAAAFFFYSVGYSLLSISLNYARHAYTRGNMQNTSKYLLVALGSSALIFVFLETVEAKQSLLKYVNQKEVKQPNIEPLGYLNESPKVEVSRVNGTWQIKGAVQVFNPYKEPLILHADRVGRLKETNTQQLDVHLTASRWATKEGPAMLIASNDVAWVEYTGNLSECNFRQLQTTVSGKTRIPYTFSVDLYTHRGTKKSGTQHLYFHFVGPKDTPLSLMTSERNACQ</sequence>
<keyword evidence="2" id="KW-0614">Plasmid</keyword>
<feature type="transmembrane region" description="Helical" evidence="1">
    <location>
        <begin position="48"/>
        <end position="69"/>
    </location>
</feature>
<reference evidence="2" key="1">
    <citation type="submission" date="2010-02" db="EMBL/GenBank/DDBJ databases">
        <authorList>
            <person name="Genoscope - CEA"/>
        </authorList>
    </citation>
    <scope>NUCLEOTIDE SEQUENCE</scope>
    <source>
        <plasmid evidence="2">VIBNI_pA</plasmid>
    </source>
</reference>
<dbReference type="EMBL" id="FP893246">
    <property type="protein sequence ID" value="CBJ93163.1"/>
    <property type="molecule type" value="Genomic_DNA"/>
</dbReference>
<feature type="transmembrane region" description="Helical" evidence="1">
    <location>
        <begin position="76"/>
        <end position="94"/>
    </location>
</feature>
<organism evidence="2">
    <name type="scientific">Vibrio nigripulchritudo</name>
    <dbReference type="NCBI Taxonomy" id="28173"/>
    <lineage>
        <taxon>Bacteria</taxon>
        <taxon>Pseudomonadati</taxon>
        <taxon>Pseudomonadota</taxon>
        <taxon>Gammaproteobacteria</taxon>
        <taxon>Vibrionales</taxon>
        <taxon>Vibrionaceae</taxon>
        <taxon>Vibrio</taxon>
    </lineage>
</organism>
<dbReference type="AlphaFoldDB" id="A0A9P1NK98"/>
<keyword evidence="1" id="KW-0812">Transmembrane</keyword>